<keyword evidence="2" id="KW-1185">Reference proteome</keyword>
<accession>A0A419QGA8</accession>
<dbReference type="AlphaFoldDB" id="A0A419QGA8"/>
<dbReference type="InParanoid" id="A0A419QGA8"/>
<gene>
    <name evidence="1" type="ORF">CSKR_100821</name>
</gene>
<dbReference type="OrthoDB" id="6227366at2759"/>
<organism evidence="1 2">
    <name type="scientific">Clonorchis sinensis</name>
    <name type="common">Chinese liver fluke</name>
    <dbReference type="NCBI Taxonomy" id="79923"/>
    <lineage>
        <taxon>Eukaryota</taxon>
        <taxon>Metazoa</taxon>
        <taxon>Spiralia</taxon>
        <taxon>Lophotrochozoa</taxon>
        <taxon>Platyhelminthes</taxon>
        <taxon>Trematoda</taxon>
        <taxon>Digenea</taxon>
        <taxon>Opisthorchiida</taxon>
        <taxon>Opisthorchiata</taxon>
        <taxon>Opisthorchiidae</taxon>
        <taxon>Clonorchis</taxon>
    </lineage>
</organism>
<reference evidence="1 2" key="2">
    <citation type="journal article" date="2021" name="Genomics">
        <title>High-quality reference genome for Clonorchis sinensis.</title>
        <authorList>
            <person name="Young N.D."/>
            <person name="Stroehlein A.J."/>
            <person name="Kinkar L."/>
            <person name="Wang T."/>
            <person name="Sohn W.M."/>
            <person name="Chang B.C.H."/>
            <person name="Kaur P."/>
            <person name="Weisz D."/>
            <person name="Dudchenko O."/>
            <person name="Aiden E.L."/>
            <person name="Korhonen P.K."/>
            <person name="Gasser R.B."/>
        </authorList>
    </citation>
    <scope>NUCLEOTIDE SEQUENCE [LARGE SCALE GENOMIC DNA]</scope>
    <source>
        <strain evidence="1">Cs-k2</strain>
    </source>
</reference>
<protein>
    <submittedName>
        <fullName evidence="1">Uncharacterized protein</fullName>
    </submittedName>
</protein>
<comment type="caution">
    <text evidence="1">The sequence shown here is derived from an EMBL/GenBank/DDBJ whole genome shotgun (WGS) entry which is preliminary data.</text>
</comment>
<proteinExistence type="predicted"/>
<dbReference type="Proteomes" id="UP000286415">
    <property type="component" value="Unassembled WGS sequence"/>
</dbReference>
<dbReference type="EMBL" id="NIRI02000056">
    <property type="protein sequence ID" value="KAG5443929.1"/>
    <property type="molecule type" value="Genomic_DNA"/>
</dbReference>
<evidence type="ECO:0000313" key="1">
    <source>
        <dbReference type="EMBL" id="KAG5443929.1"/>
    </source>
</evidence>
<name>A0A419QGA8_CLOSI</name>
<evidence type="ECO:0000313" key="2">
    <source>
        <dbReference type="Proteomes" id="UP000286415"/>
    </source>
</evidence>
<sequence length="284" mass="32321">MPQKLLARFLKTLRQSTTGFALLGAHQHSQHTLSVCISLLIHTTLKIRQFSKSYTSTVWFTEDPSPDKLIPNSLVRWTPTGARWLKWLEREFTDRKARGSNPTSASRLPLSRLGQPGSLSALVLPLGGMAAKHRKGVTAEQFSFWTPTMALRHVARSLCFTTIQLAVWSDTCTLEPNHIPPGIQNWREFPKATPAFEIRVFTSSVTLTPDLIQLPRYGQSSITSRVTPRILRCMFKDLTSCSVTMHFVRTKHMPEYMITLDSFSAYTFPYLFFFTKENNVVCIH</sequence>
<reference evidence="1 2" key="1">
    <citation type="journal article" date="2018" name="Biotechnol. Adv.">
        <title>Improved genomic resources and new bioinformatic workflow for the carcinogenic parasite Clonorchis sinensis: Biotechnological implications.</title>
        <authorList>
            <person name="Wang D."/>
            <person name="Korhonen P.K."/>
            <person name="Gasser R.B."/>
            <person name="Young N.D."/>
        </authorList>
    </citation>
    <scope>NUCLEOTIDE SEQUENCE [LARGE SCALE GENOMIC DNA]</scope>
    <source>
        <strain evidence="1">Cs-k2</strain>
    </source>
</reference>